<dbReference type="Proteomes" id="UP000036681">
    <property type="component" value="Unplaced"/>
</dbReference>
<dbReference type="WBParaSite" id="ALUE_0002181201-mRNA-1">
    <property type="protein sequence ID" value="ALUE_0002181201-mRNA-1"/>
    <property type="gene ID" value="ALUE_0002181201"/>
</dbReference>
<feature type="transmembrane region" description="Helical" evidence="1">
    <location>
        <begin position="36"/>
        <end position="60"/>
    </location>
</feature>
<accession>A0A0M3IST4</accession>
<sequence>MHYKSLSVIALFFSLRSNDAPNFCKCINSSTSFNNVFFMECFVFHLRSFFFLIFSSITIIY</sequence>
<name>A0A0M3IST4_ASCLU</name>
<keyword evidence="1" id="KW-0812">Transmembrane</keyword>
<keyword evidence="2" id="KW-1185">Reference proteome</keyword>
<keyword evidence="1" id="KW-1133">Transmembrane helix</keyword>
<keyword evidence="1" id="KW-0472">Membrane</keyword>
<evidence type="ECO:0000313" key="3">
    <source>
        <dbReference type="WBParaSite" id="ALUE_0002181201-mRNA-1"/>
    </source>
</evidence>
<organism evidence="2 3">
    <name type="scientific">Ascaris lumbricoides</name>
    <name type="common">Giant roundworm</name>
    <dbReference type="NCBI Taxonomy" id="6252"/>
    <lineage>
        <taxon>Eukaryota</taxon>
        <taxon>Metazoa</taxon>
        <taxon>Ecdysozoa</taxon>
        <taxon>Nematoda</taxon>
        <taxon>Chromadorea</taxon>
        <taxon>Rhabditida</taxon>
        <taxon>Spirurina</taxon>
        <taxon>Ascaridomorpha</taxon>
        <taxon>Ascaridoidea</taxon>
        <taxon>Ascarididae</taxon>
        <taxon>Ascaris</taxon>
    </lineage>
</organism>
<evidence type="ECO:0000256" key="1">
    <source>
        <dbReference type="SAM" id="Phobius"/>
    </source>
</evidence>
<evidence type="ECO:0000313" key="2">
    <source>
        <dbReference type="Proteomes" id="UP000036681"/>
    </source>
</evidence>
<proteinExistence type="predicted"/>
<dbReference type="AlphaFoldDB" id="A0A0M3IST4"/>
<reference evidence="3" key="1">
    <citation type="submission" date="2017-02" db="UniProtKB">
        <authorList>
            <consortium name="WormBaseParasite"/>
        </authorList>
    </citation>
    <scope>IDENTIFICATION</scope>
</reference>
<protein>
    <submittedName>
        <fullName evidence="3">Secreted protein</fullName>
    </submittedName>
</protein>